<dbReference type="Gene3D" id="1.10.10.10">
    <property type="entry name" value="Winged helix-like DNA-binding domain superfamily/Winged helix DNA-binding domain"/>
    <property type="match status" value="1"/>
</dbReference>
<evidence type="ECO:0000313" key="4">
    <source>
        <dbReference type="Proteomes" id="UP001498238"/>
    </source>
</evidence>
<dbReference type="RefSeq" id="WP_339391646.1">
    <property type="nucleotide sequence ID" value="NZ_BAAAAF010000002.1"/>
</dbReference>
<name>A0ABP3C4V7_9MICO</name>
<dbReference type="InterPro" id="IPR036390">
    <property type="entry name" value="WH_DNA-bd_sf"/>
</dbReference>
<comment type="caution">
    <text evidence="3">The sequence shown here is derived from an EMBL/GenBank/DDBJ whole genome shotgun (WGS) entry which is preliminary data.</text>
</comment>
<dbReference type="InterPro" id="IPR013196">
    <property type="entry name" value="HTH_11"/>
</dbReference>
<keyword evidence="4" id="KW-1185">Reference proteome</keyword>
<reference evidence="3 4" key="1">
    <citation type="submission" date="2024-01" db="EMBL/GenBank/DDBJ databases">
        <title>Characterization of antibiotic resistant novel bacterial strains and their environmental applications.</title>
        <authorList>
            <person name="Manzoor S."/>
            <person name="Abbas S."/>
            <person name="Arshad M."/>
            <person name="Ahmed I."/>
        </authorList>
    </citation>
    <scope>NUCLEOTIDE SEQUENCE [LARGE SCALE GENOMIC DNA]</scope>
    <source>
        <strain evidence="3 4">NCCP-602</strain>
    </source>
</reference>
<organism evidence="3 4">
    <name type="scientific">Brevibacterium metallidurans</name>
    <dbReference type="NCBI Taxonomy" id="1482676"/>
    <lineage>
        <taxon>Bacteria</taxon>
        <taxon>Bacillati</taxon>
        <taxon>Actinomycetota</taxon>
        <taxon>Actinomycetes</taxon>
        <taxon>Micrococcales</taxon>
        <taxon>Brevibacteriaceae</taxon>
        <taxon>Brevibacterium</taxon>
    </lineage>
</organism>
<dbReference type="SUPFAM" id="SSF46785">
    <property type="entry name" value="Winged helix' DNA-binding domain"/>
    <property type="match status" value="1"/>
</dbReference>
<dbReference type="PANTHER" id="PTHR34580">
    <property type="match status" value="1"/>
</dbReference>
<dbReference type="PANTHER" id="PTHR34580:SF1">
    <property type="entry name" value="PROTEIN PAFC"/>
    <property type="match status" value="1"/>
</dbReference>
<dbReference type="EMBL" id="BAAAAF010000002">
    <property type="protein sequence ID" value="GAA0034669.1"/>
    <property type="molecule type" value="Genomic_DNA"/>
</dbReference>
<gene>
    <name evidence="3" type="ORF">NCCP602_06300</name>
</gene>
<evidence type="ECO:0000259" key="1">
    <source>
        <dbReference type="Pfam" id="PF08279"/>
    </source>
</evidence>
<feature type="domain" description="Helix-turn-helix type 11" evidence="1">
    <location>
        <begin position="12"/>
        <end position="57"/>
    </location>
</feature>
<dbReference type="Pfam" id="PF13280">
    <property type="entry name" value="WYL"/>
    <property type="match status" value="1"/>
</dbReference>
<accession>A0ABP3C4V7</accession>
<evidence type="ECO:0000259" key="2">
    <source>
        <dbReference type="Pfam" id="PF13280"/>
    </source>
</evidence>
<evidence type="ECO:0000313" key="3">
    <source>
        <dbReference type="EMBL" id="GAA0034669.1"/>
    </source>
</evidence>
<feature type="domain" description="WYL" evidence="2">
    <location>
        <begin position="133"/>
        <end position="197"/>
    </location>
</feature>
<dbReference type="PROSITE" id="PS52050">
    <property type="entry name" value="WYL"/>
    <property type="match status" value="1"/>
</dbReference>
<dbReference type="InterPro" id="IPR036388">
    <property type="entry name" value="WH-like_DNA-bd_sf"/>
</dbReference>
<dbReference type="InterPro" id="IPR026881">
    <property type="entry name" value="WYL_dom"/>
</dbReference>
<protein>
    <submittedName>
        <fullName evidence="3">YafY family protein</fullName>
    </submittedName>
</protein>
<dbReference type="Proteomes" id="UP001498238">
    <property type="component" value="Unassembled WGS sequence"/>
</dbReference>
<proteinExistence type="predicted"/>
<sequence>MKAARLVSEIVVLSARTQPITAAALAQRLQVTERTIYRDLAELSRIGVPIVTESGPGGGVSLLGGWTSPLQGLTREELDAVLLGSIAAGDLGLGDAQATAHAKIASAPEADTDFARLIVIDGPDWFSAPEAPEALGTIVTALRTRRGLSFAYVRGEATKRRSVIPLGLAVKAGRWYVIAQPPGGLPRTYRVSRIADVGLRWLRAVRPPDFDLGSYWEEAKRGFDSAIRTIPVTLRLAEAHLPDLSRAIPGPLTAEAIAGSWAVDADGPDGGPIGELVILLESVEVAVAQLLTVPGVEVVSPAEVREKLARRARELLDRNG</sequence>
<dbReference type="InterPro" id="IPR051534">
    <property type="entry name" value="CBASS_pafABC_assoc_protein"/>
</dbReference>
<dbReference type="Pfam" id="PF08279">
    <property type="entry name" value="HTH_11"/>
    <property type="match status" value="1"/>
</dbReference>